<evidence type="ECO:0000313" key="3">
    <source>
        <dbReference type="Proteomes" id="UP000215914"/>
    </source>
</evidence>
<dbReference type="Proteomes" id="UP000215914">
    <property type="component" value="Unassembled WGS sequence"/>
</dbReference>
<evidence type="ECO:0000313" key="2">
    <source>
        <dbReference type="EMBL" id="KAF5806716.1"/>
    </source>
</evidence>
<evidence type="ECO:0000256" key="1">
    <source>
        <dbReference type="SAM" id="MobiDB-lite"/>
    </source>
</evidence>
<reference evidence="2" key="2">
    <citation type="submission" date="2020-06" db="EMBL/GenBank/DDBJ databases">
        <title>Helianthus annuus Genome sequencing and assembly Release 2.</title>
        <authorList>
            <person name="Gouzy J."/>
            <person name="Langlade N."/>
            <person name="Munos S."/>
        </authorList>
    </citation>
    <scope>NUCLEOTIDE SEQUENCE</scope>
    <source>
        <tissue evidence="2">Leaves</tissue>
    </source>
</reference>
<dbReference type="EMBL" id="MNCJ02000320">
    <property type="protein sequence ID" value="KAF5806716.1"/>
    <property type="molecule type" value="Genomic_DNA"/>
</dbReference>
<dbReference type="AlphaFoldDB" id="A0A9K3J1R5"/>
<dbReference type="Gramene" id="mRNA:HanXRQr2_Chr05g0224861">
    <property type="protein sequence ID" value="mRNA:HanXRQr2_Chr05g0224861"/>
    <property type="gene ID" value="HanXRQr2_Chr05g0224861"/>
</dbReference>
<feature type="region of interest" description="Disordered" evidence="1">
    <location>
        <begin position="315"/>
        <end position="364"/>
    </location>
</feature>
<accession>A0A9K3J1R5</accession>
<protein>
    <submittedName>
        <fullName evidence="2">Uncharacterized protein</fullName>
    </submittedName>
</protein>
<organism evidence="2 3">
    <name type="scientific">Helianthus annuus</name>
    <name type="common">Common sunflower</name>
    <dbReference type="NCBI Taxonomy" id="4232"/>
    <lineage>
        <taxon>Eukaryota</taxon>
        <taxon>Viridiplantae</taxon>
        <taxon>Streptophyta</taxon>
        <taxon>Embryophyta</taxon>
        <taxon>Tracheophyta</taxon>
        <taxon>Spermatophyta</taxon>
        <taxon>Magnoliopsida</taxon>
        <taxon>eudicotyledons</taxon>
        <taxon>Gunneridae</taxon>
        <taxon>Pentapetalae</taxon>
        <taxon>asterids</taxon>
        <taxon>campanulids</taxon>
        <taxon>Asterales</taxon>
        <taxon>Asteraceae</taxon>
        <taxon>Asteroideae</taxon>
        <taxon>Heliantheae alliance</taxon>
        <taxon>Heliantheae</taxon>
        <taxon>Helianthus</taxon>
    </lineage>
</organism>
<feature type="compositionally biased region" description="Basic and acidic residues" evidence="1">
    <location>
        <begin position="267"/>
        <end position="278"/>
    </location>
</feature>
<reference evidence="2" key="1">
    <citation type="journal article" date="2017" name="Nature">
        <title>The sunflower genome provides insights into oil metabolism, flowering and Asterid evolution.</title>
        <authorList>
            <person name="Badouin H."/>
            <person name="Gouzy J."/>
            <person name="Grassa C.J."/>
            <person name="Murat F."/>
            <person name="Staton S.E."/>
            <person name="Cottret L."/>
            <person name="Lelandais-Briere C."/>
            <person name="Owens G.L."/>
            <person name="Carrere S."/>
            <person name="Mayjonade B."/>
            <person name="Legrand L."/>
            <person name="Gill N."/>
            <person name="Kane N.C."/>
            <person name="Bowers J.E."/>
            <person name="Hubner S."/>
            <person name="Bellec A."/>
            <person name="Berard A."/>
            <person name="Berges H."/>
            <person name="Blanchet N."/>
            <person name="Boniface M.C."/>
            <person name="Brunel D."/>
            <person name="Catrice O."/>
            <person name="Chaidir N."/>
            <person name="Claudel C."/>
            <person name="Donnadieu C."/>
            <person name="Faraut T."/>
            <person name="Fievet G."/>
            <person name="Helmstetter N."/>
            <person name="King M."/>
            <person name="Knapp S.J."/>
            <person name="Lai Z."/>
            <person name="Le Paslier M.C."/>
            <person name="Lippi Y."/>
            <person name="Lorenzon L."/>
            <person name="Mandel J.R."/>
            <person name="Marage G."/>
            <person name="Marchand G."/>
            <person name="Marquand E."/>
            <person name="Bret-Mestries E."/>
            <person name="Morien E."/>
            <person name="Nambeesan S."/>
            <person name="Nguyen T."/>
            <person name="Pegot-Espagnet P."/>
            <person name="Pouilly N."/>
            <person name="Raftis F."/>
            <person name="Sallet E."/>
            <person name="Schiex T."/>
            <person name="Thomas J."/>
            <person name="Vandecasteele C."/>
            <person name="Vares D."/>
            <person name="Vear F."/>
            <person name="Vautrin S."/>
            <person name="Crespi M."/>
            <person name="Mangin B."/>
            <person name="Burke J.M."/>
            <person name="Salse J."/>
            <person name="Munos S."/>
            <person name="Vincourt P."/>
            <person name="Rieseberg L.H."/>
            <person name="Langlade N.B."/>
        </authorList>
    </citation>
    <scope>NUCLEOTIDE SEQUENCE</scope>
    <source>
        <tissue evidence="2">Leaves</tissue>
    </source>
</reference>
<feature type="compositionally biased region" description="Polar residues" evidence="1">
    <location>
        <begin position="282"/>
        <end position="292"/>
    </location>
</feature>
<gene>
    <name evidence="2" type="ORF">HanXRQr2_Chr05g0224861</name>
</gene>
<feature type="region of interest" description="Disordered" evidence="1">
    <location>
        <begin position="255"/>
        <end position="296"/>
    </location>
</feature>
<comment type="caution">
    <text evidence="2">The sequence shown here is derived from an EMBL/GenBank/DDBJ whole genome shotgun (WGS) entry which is preliminary data.</text>
</comment>
<sequence>MDFQVAEEILLENLEAPVNEIWYQDIKEIPCYQLPESQCRDKPVYVEDKTNVALYVVAYQRENGKMTTVQLYASEKPWYHQIVKNFALPKDEDLQAQPAAGVGELINFGVGLESKKKKCATAATVAPKKADMPKADESKAEKKKGTRLVSDSCCDYIVVSDSLERLAAVAVKKPKAEPKDTADIPESNPDDPIDLESSPKPLVRTRAEKQKKPEGGAVAQPARKRIGKKGDLDAFAAKLSPEKVGALSHVESLFPFDDRVPSPPPELPKENLEGEKSVEAQVKSTGADQTKPASPEVVMVAQDYEKKKSIVEDETPVVTVPSTSAPTPELSKDNVQKTPENVEHQGFVVHDAEEESPIRTDETPGDYYYRTYSKKRASNLHAPFWKLKQGDTFSDWQVCRDWFQGVFPPAKIKFQEEQTHERTYRAYLQETASSTSM</sequence>
<feature type="compositionally biased region" description="Basic and acidic residues" evidence="1">
    <location>
        <begin position="330"/>
        <end position="343"/>
    </location>
</feature>
<proteinExistence type="predicted"/>
<name>A0A9K3J1R5_HELAN</name>
<feature type="region of interest" description="Disordered" evidence="1">
    <location>
        <begin position="171"/>
        <end position="227"/>
    </location>
</feature>
<keyword evidence="3" id="KW-1185">Reference proteome</keyword>
<feature type="compositionally biased region" description="Basic and acidic residues" evidence="1">
    <location>
        <begin position="205"/>
        <end position="214"/>
    </location>
</feature>